<evidence type="ECO:0000313" key="2">
    <source>
        <dbReference type="EMBL" id="OQV14790.1"/>
    </source>
</evidence>
<dbReference type="AlphaFoldDB" id="A0A1W0WHV1"/>
<feature type="region of interest" description="Disordered" evidence="1">
    <location>
        <begin position="1"/>
        <end position="34"/>
    </location>
</feature>
<name>A0A1W0WHV1_HYPEX</name>
<evidence type="ECO:0000256" key="1">
    <source>
        <dbReference type="SAM" id="MobiDB-lite"/>
    </source>
</evidence>
<keyword evidence="3" id="KW-1185">Reference proteome</keyword>
<dbReference type="EMBL" id="MTYJ01000099">
    <property type="protein sequence ID" value="OQV14790.1"/>
    <property type="molecule type" value="Genomic_DNA"/>
</dbReference>
<comment type="caution">
    <text evidence="2">The sequence shown here is derived from an EMBL/GenBank/DDBJ whole genome shotgun (WGS) entry which is preliminary data.</text>
</comment>
<feature type="region of interest" description="Disordered" evidence="1">
    <location>
        <begin position="76"/>
        <end position="100"/>
    </location>
</feature>
<feature type="compositionally biased region" description="Basic residues" evidence="1">
    <location>
        <begin position="21"/>
        <end position="34"/>
    </location>
</feature>
<gene>
    <name evidence="2" type="ORF">BV898_11053</name>
</gene>
<reference evidence="3" key="1">
    <citation type="submission" date="2017-01" db="EMBL/GenBank/DDBJ databases">
        <title>Comparative genomics of anhydrobiosis in the tardigrade Hypsibius dujardini.</title>
        <authorList>
            <person name="Yoshida Y."/>
            <person name="Koutsovoulos G."/>
            <person name="Laetsch D."/>
            <person name="Stevens L."/>
            <person name="Kumar S."/>
            <person name="Horikawa D."/>
            <person name="Ishino K."/>
            <person name="Komine S."/>
            <person name="Tomita M."/>
            <person name="Blaxter M."/>
            <person name="Arakawa K."/>
        </authorList>
    </citation>
    <scope>NUCLEOTIDE SEQUENCE [LARGE SCALE GENOMIC DNA]</scope>
    <source>
        <strain evidence="3">Z151</strain>
    </source>
</reference>
<dbReference type="Proteomes" id="UP000192578">
    <property type="component" value="Unassembled WGS sequence"/>
</dbReference>
<evidence type="ECO:0000313" key="3">
    <source>
        <dbReference type="Proteomes" id="UP000192578"/>
    </source>
</evidence>
<sequence length="100" mass="11263">MWPRAHPSLPDDDGDSCTGKQHVRPAGARHRKKNKLLGGRGMMIMTMLCDPHPDIFYTEIAAAGDFLRLRKLQTESHEARLTGRPGHRLSLSGPRKKPQR</sequence>
<organism evidence="2 3">
    <name type="scientific">Hypsibius exemplaris</name>
    <name type="common">Freshwater tardigrade</name>
    <dbReference type="NCBI Taxonomy" id="2072580"/>
    <lineage>
        <taxon>Eukaryota</taxon>
        <taxon>Metazoa</taxon>
        <taxon>Ecdysozoa</taxon>
        <taxon>Tardigrada</taxon>
        <taxon>Eutardigrada</taxon>
        <taxon>Parachela</taxon>
        <taxon>Hypsibioidea</taxon>
        <taxon>Hypsibiidae</taxon>
        <taxon>Hypsibius</taxon>
    </lineage>
</organism>
<proteinExistence type="predicted"/>
<protein>
    <submittedName>
        <fullName evidence="2">Uncharacterized protein</fullName>
    </submittedName>
</protein>
<accession>A0A1W0WHV1</accession>